<protein>
    <recommendedName>
        <fullName evidence="4">DUF1178 family protein</fullName>
    </recommendedName>
</protein>
<proteinExistence type="predicted"/>
<feature type="region of interest" description="Disordered" evidence="1">
    <location>
        <begin position="50"/>
        <end position="78"/>
    </location>
</feature>
<dbReference type="AlphaFoldDB" id="A0A917BH20"/>
<dbReference type="Pfam" id="PF06676">
    <property type="entry name" value="DUF1178"/>
    <property type="match status" value="1"/>
</dbReference>
<dbReference type="EMBL" id="BMCT01000001">
    <property type="protein sequence ID" value="GGF44983.1"/>
    <property type="molecule type" value="Genomic_DNA"/>
</dbReference>
<dbReference type="PIRSF" id="PIRSF032131">
    <property type="entry name" value="UCP032131"/>
    <property type="match status" value="1"/>
</dbReference>
<dbReference type="RefSeq" id="WP_188574323.1">
    <property type="nucleotide sequence ID" value="NZ_BMCT01000001.1"/>
</dbReference>
<evidence type="ECO:0000256" key="1">
    <source>
        <dbReference type="SAM" id="MobiDB-lite"/>
    </source>
</evidence>
<dbReference type="Proteomes" id="UP000606044">
    <property type="component" value="Unassembled WGS sequence"/>
</dbReference>
<keyword evidence="3" id="KW-1185">Reference proteome</keyword>
<sequence length="155" mass="17365">MIRYTLKCVQDHTFDSWFPSADSFDAQKSRDLVSCPTCGSTQVEKAMMAPAVSRTDRGTARRPQSAPAAEEAPTSVALMGEQEQAFRTLLRELRDHVTSNADYVGDKFANMARQMHEGTLEHRSIYGEASTEDLKALREDEVEVFPLPVLPEDRN</sequence>
<evidence type="ECO:0000313" key="2">
    <source>
        <dbReference type="EMBL" id="GGF44983.1"/>
    </source>
</evidence>
<reference evidence="2" key="2">
    <citation type="submission" date="2020-09" db="EMBL/GenBank/DDBJ databases">
        <authorList>
            <person name="Sun Q."/>
            <person name="Sedlacek I."/>
        </authorList>
    </citation>
    <scope>NUCLEOTIDE SEQUENCE</scope>
    <source>
        <strain evidence="2">CCM 7897</strain>
    </source>
</reference>
<organism evidence="2 3">
    <name type="scientific">Azorhizobium oxalatiphilum</name>
    <dbReference type="NCBI Taxonomy" id="980631"/>
    <lineage>
        <taxon>Bacteria</taxon>
        <taxon>Pseudomonadati</taxon>
        <taxon>Pseudomonadota</taxon>
        <taxon>Alphaproteobacteria</taxon>
        <taxon>Hyphomicrobiales</taxon>
        <taxon>Xanthobacteraceae</taxon>
        <taxon>Azorhizobium</taxon>
    </lineage>
</organism>
<evidence type="ECO:0000313" key="3">
    <source>
        <dbReference type="Proteomes" id="UP000606044"/>
    </source>
</evidence>
<gene>
    <name evidence="2" type="ORF">GCM10007301_00590</name>
</gene>
<accession>A0A917BH20</accession>
<reference evidence="2" key="1">
    <citation type="journal article" date="2014" name="Int. J. Syst. Evol. Microbiol.">
        <title>Complete genome sequence of Corynebacterium casei LMG S-19264T (=DSM 44701T), isolated from a smear-ripened cheese.</title>
        <authorList>
            <consortium name="US DOE Joint Genome Institute (JGI-PGF)"/>
            <person name="Walter F."/>
            <person name="Albersmeier A."/>
            <person name="Kalinowski J."/>
            <person name="Ruckert C."/>
        </authorList>
    </citation>
    <scope>NUCLEOTIDE SEQUENCE</scope>
    <source>
        <strain evidence="2">CCM 7897</strain>
    </source>
</reference>
<evidence type="ECO:0008006" key="4">
    <source>
        <dbReference type="Google" id="ProtNLM"/>
    </source>
</evidence>
<dbReference type="InterPro" id="IPR009562">
    <property type="entry name" value="DUF1178"/>
</dbReference>
<comment type="caution">
    <text evidence="2">The sequence shown here is derived from an EMBL/GenBank/DDBJ whole genome shotgun (WGS) entry which is preliminary data.</text>
</comment>
<name>A0A917BH20_9HYPH</name>